<dbReference type="Gene3D" id="1.10.510.10">
    <property type="entry name" value="Transferase(Phosphotransferase) domain 1"/>
    <property type="match status" value="1"/>
</dbReference>
<dbReference type="PROSITE" id="PS00108">
    <property type="entry name" value="PROTEIN_KINASE_ST"/>
    <property type="match status" value="1"/>
</dbReference>
<dbReference type="FunFam" id="1.10.510.10:FF:000571">
    <property type="entry name" value="Maternal embryonic leucine zipper kinase"/>
    <property type="match status" value="1"/>
</dbReference>
<evidence type="ECO:0000256" key="2">
    <source>
        <dbReference type="ARBA" id="ARBA00022679"/>
    </source>
</evidence>
<comment type="caution">
    <text evidence="9">The sequence shown here is derived from an EMBL/GenBank/DDBJ whole genome shotgun (WGS) entry which is preliminary data.</text>
</comment>
<dbReference type="InterPro" id="IPR017441">
    <property type="entry name" value="Protein_kinase_ATP_BS"/>
</dbReference>
<keyword evidence="3 6" id="KW-0547">Nucleotide-binding</keyword>
<dbReference type="PROSITE" id="PS00107">
    <property type="entry name" value="PROTEIN_KINASE_ATP"/>
    <property type="match status" value="1"/>
</dbReference>
<dbReference type="PROSITE" id="PS50011">
    <property type="entry name" value="PROTEIN_KINASE_DOM"/>
    <property type="match status" value="1"/>
</dbReference>
<dbReference type="AlphaFoldDB" id="A0AB34JDV3"/>
<reference evidence="9 10" key="1">
    <citation type="journal article" date="2024" name="Science">
        <title>Giant polyketide synthase enzymes in the biosynthesis of giant marine polyether toxins.</title>
        <authorList>
            <person name="Fallon T.R."/>
            <person name="Shende V.V."/>
            <person name="Wierzbicki I.H."/>
            <person name="Pendleton A.L."/>
            <person name="Watervoot N.F."/>
            <person name="Auber R.P."/>
            <person name="Gonzalez D.J."/>
            <person name="Wisecaver J.H."/>
            <person name="Moore B.S."/>
        </authorList>
    </citation>
    <scope>NUCLEOTIDE SEQUENCE [LARGE SCALE GENOMIC DNA]</scope>
    <source>
        <strain evidence="9 10">12B1</strain>
    </source>
</reference>
<keyword evidence="5 6" id="KW-0067">ATP-binding</keyword>
<proteinExistence type="predicted"/>
<feature type="binding site" evidence="6">
    <location>
        <position position="78"/>
    </location>
    <ligand>
        <name>ATP</name>
        <dbReference type="ChEBI" id="CHEBI:30616"/>
    </ligand>
</feature>
<evidence type="ECO:0000313" key="10">
    <source>
        <dbReference type="Proteomes" id="UP001515480"/>
    </source>
</evidence>
<dbReference type="InterPro" id="IPR008271">
    <property type="entry name" value="Ser/Thr_kinase_AS"/>
</dbReference>
<feature type="region of interest" description="Disordered" evidence="7">
    <location>
        <begin position="475"/>
        <end position="520"/>
    </location>
</feature>
<sequence>MGLFASRPRPSRMSRVMGHARRHSEDSALVGGILRIRNVTVASDISELYEVTRVLGEGQTAQVVEATSRADRRRWALKVFPNRSLHADAAACDALALEIEILRMLPAHALLVGLHEVVATAAAVYLVMELVGGGDLLASIERRGAYREAEACRVFAQIVEAVSQLHSVGVVHRDLKPENICFTRRDEAQIKLIDMGAAGFDGPAGLSGLCGTPLYAAPEITPWFFADDAARCPRYGKEVDYWSLGVALFVMLSGEAPFEQEQPVEKLLAEVRRGKLDFSTSRWAKVSQPAIDLIRGLLATDPKARLQLPAIRGHPWLASEMARLHAQQLHAAPPLTREDTRPAAPVLNLYKMLSFLPLSISSAVVPDVVGDLRLFVVPKTAGEAVHIFTVRIDGWRRAFVLYGQQDAAPIASVACHHSQLLHWIAGAAPLVPARLQLPADAPLSAFLRNFSPDQPRFCAFCREKGIPLPKALEARAHHAPPRARGRPSGGGAPKRHEPIQYDANVHSASQRWEAEAIQSL</sequence>
<dbReference type="InterPro" id="IPR050205">
    <property type="entry name" value="CDPK_Ser/Thr_kinases"/>
</dbReference>
<dbReference type="SUPFAM" id="SSF56112">
    <property type="entry name" value="Protein kinase-like (PK-like)"/>
    <property type="match status" value="1"/>
</dbReference>
<keyword evidence="2" id="KW-0808">Transferase</keyword>
<evidence type="ECO:0000256" key="3">
    <source>
        <dbReference type="ARBA" id="ARBA00022741"/>
    </source>
</evidence>
<keyword evidence="10" id="KW-1185">Reference proteome</keyword>
<feature type="domain" description="Protein kinase" evidence="8">
    <location>
        <begin position="49"/>
        <end position="317"/>
    </location>
</feature>
<dbReference type="EMBL" id="JBGBPQ010000009">
    <property type="protein sequence ID" value="KAL1519936.1"/>
    <property type="molecule type" value="Genomic_DNA"/>
</dbReference>
<dbReference type="PANTHER" id="PTHR24349">
    <property type="entry name" value="SERINE/THREONINE-PROTEIN KINASE"/>
    <property type="match status" value="1"/>
</dbReference>
<evidence type="ECO:0000256" key="1">
    <source>
        <dbReference type="ARBA" id="ARBA00022527"/>
    </source>
</evidence>
<dbReference type="SMART" id="SM00220">
    <property type="entry name" value="S_TKc"/>
    <property type="match status" value="1"/>
</dbReference>
<accession>A0AB34JDV3</accession>
<organism evidence="9 10">
    <name type="scientific">Prymnesium parvum</name>
    <name type="common">Toxic golden alga</name>
    <dbReference type="NCBI Taxonomy" id="97485"/>
    <lineage>
        <taxon>Eukaryota</taxon>
        <taxon>Haptista</taxon>
        <taxon>Haptophyta</taxon>
        <taxon>Prymnesiophyceae</taxon>
        <taxon>Prymnesiales</taxon>
        <taxon>Prymnesiaceae</taxon>
        <taxon>Prymnesium</taxon>
    </lineage>
</organism>
<evidence type="ECO:0000313" key="9">
    <source>
        <dbReference type="EMBL" id="KAL1519936.1"/>
    </source>
</evidence>
<dbReference type="GO" id="GO:0004674">
    <property type="term" value="F:protein serine/threonine kinase activity"/>
    <property type="evidence" value="ECO:0007669"/>
    <property type="project" value="UniProtKB-KW"/>
</dbReference>
<name>A0AB34JDV3_PRYPA</name>
<protein>
    <recommendedName>
        <fullName evidence="8">Protein kinase domain-containing protein</fullName>
    </recommendedName>
</protein>
<feature type="region of interest" description="Disordered" evidence="7">
    <location>
        <begin position="1"/>
        <end position="20"/>
    </location>
</feature>
<feature type="compositionally biased region" description="Low complexity" evidence="7">
    <location>
        <begin position="1"/>
        <end position="15"/>
    </location>
</feature>
<evidence type="ECO:0000256" key="4">
    <source>
        <dbReference type="ARBA" id="ARBA00022777"/>
    </source>
</evidence>
<dbReference type="Proteomes" id="UP001515480">
    <property type="component" value="Unassembled WGS sequence"/>
</dbReference>
<dbReference type="GO" id="GO:0005524">
    <property type="term" value="F:ATP binding"/>
    <property type="evidence" value="ECO:0007669"/>
    <property type="project" value="UniProtKB-UniRule"/>
</dbReference>
<evidence type="ECO:0000259" key="8">
    <source>
        <dbReference type="PROSITE" id="PS50011"/>
    </source>
</evidence>
<dbReference type="InterPro" id="IPR011009">
    <property type="entry name" value="Kinase-like_dom_sf"/>
</dbReference>
<keyword evidence="1" id="KW-0723">Serine/threonine-protein kinase</keyword>
<dbReference type="Pfam" id="PF00069">
    <property type="entry name" value="Pkinase"/>
    <property type="match status" value="1"/>
</dbReference>
<keyword evidence="4" id="KW-0418">Kinase</keyword>
<evidence type="ECO:0000256" key="5">
    <source>
        <dbReference type="ARBA" id="ARBA00022840"/>
    </source>
</evidence>
<evidence type="ECO:0000256" key="7">
    <source>
        <dbReference type="SAM" id="MobiDB-lite"/>
    </source>
</evidence>
<dbReference type="InterPro" id="IPR000719">
    <property type="entry name" value="Prot_kinase_dom"/>
</dbReference>
<evidence type="ECO:0000256" key="6">
    <source>
        <dbReference type="PROSITE-ProRule" id="PRU10141"/>
    </source>
</evidence>
<gene>
    <name evidence="9" type="ORF">AB1Y20_023424</name>
</gene>